<dbReference type="EMBL" id="QXFY01002084">
    <property type="protein sequence ID" value="KAE9303367.1"/>
    <property type="molecule type" value="Genomic_DNA"/>
</dbReference>
<dbReference type="InterPro" id="IPR038765">
    <property type="entry name" value="Papain-like_cys_pep_sf"/>
</dbReference>
<dbReference type="SUPFAM" id="SSF54001">
    <property type="entry name" value="Cysteine proteinases"/>
    <property type="match status" value="1"/>
</dbReference>
<feature type="compositionally biased region" description="Polar residues" evidence="1">
    <location>
        <begin position="124"/>
        <end position="135"/>
    </location>
</feature>
<reference evidence="3 4" key="1">
    <citation type="submission" date="2018-09" db="EMBL/GenBank/DDBJ databases">
        <title>Genomic investigation of the strawberry pathogen Phytophthora fragariae indicates pathogenicity is determined by transcriptional variation in three key races.</title>
        <authorList>
            <person name="Adams T.M."/>
            <person name="Armitage A.D."/>
            <person name="Sobczyk M.K."/>
            <person name="Bates H.J."/>
            <person name="Dunwell J.M."/>
            <person name="Nellist C.F."/>
            <person name="Harrison R.J."/>
        </authorList>
    </citation>
    <scope>NUCLEOTIDE SEQUENCE [LARGE SCALE GENOMIC DNA]</scope>
    <source>
        <strain evidence="3 4">NOV-77</strain>
    </source>
</reference>
<feature type="compositionally biased region" description="Polar residues" evidence="1">
    <location>
        <begin position="260"/>
        <end position="272"/>
    </location>
</feature>
<evidence type="ECO:0000313" key="3">
    <source>
        <dbReference type="EMBL" id="KAE9303367.1"/>
    </source>
</evidence>
<evidence type="ECO:0000313" key="4">
    <source>
        <dbReference type="Proteomes" id="UP000486351"/>
    </source>
</evidence>
<evidence type="ECO:0000259" key="2">
    <source>
        <dbReference type="Pfam" id="PF21056"/>
    </source>
</evidence>
<feature type="domain" description="ZSWIM1/3 RNaseH-like" evidence="2">
    <location>
        <begin position="486"/>
        <end position="591"/>
    </location>
</feature>
<dbReference type="PANTHER" id="PTHR31569:SF4">
    <property type="entry name" value="SWIM-TYPE DOMAIN-CONTAINING PROTEIN"/>
    <property type="match status" value="1"/>
</dbReference>
<feature type="compositionally biased region" description="Acidic residues" evidence="1">
    <location>
        <begin position="149"/>
        <end position="158"/>
    </location>
</feature>
<dbReference type="Pfam" id="PF21056">
    <property type="entry name" value="ZSWIM1-3_RNaseH-like"/>
    <property type="match status" value="1"/>
</dbReference>
<proteinExistence type="predicted"/>
<name>A0A6G0QU92_9STRA</name>
<accession>A0A6G0QU92</accession>
<dbReference type="InterPro" id="IPR052579">
    <property type="entry name" value="Zinc_finger_SWIM"/>
</dbReference>
<gene>
    <name evidence="3" type="ORF">PF008_g22248</name>
</gene>
<feature type="region of interest" description="Disordered" evidence="1">
    <location>
        <begin position="121"/>
        <end position="159"/>
    </location>
</feature>
<dbReference type="PANTHER" id="PTHR31569">
    <property type="entry name" value="SWIM-TYPE DOMAIN-CONTAINING PROTEIN"/>
    <property type="match status" value="1"/>
</dbReference>
<comment type="caution">
    <text evidence="3">The sequence shown here is derived from an EMBL/GenBank/DDBJ whole genome shotgun (WGS) entry which is preliminary data.</text>
</comment>
<organism evidence="3 4">
    <name type="scientific">Phytophthora fragariae</name>
    <dbReference type="NCBI Taxonomy" id="53985"/>
    <lineage>
        <taxon>Eukaryota</taxon>
        <taxon>Sar</taxon>
        <taxon>Stramenopiles</taxon>
        <taxon>Oomycota</taxon>
        <taxon>Peronosporomycetes</taxon>
        <taxon>Peronosporales</taxon>
        <taxon>Peronosporaceae</taxon>
        <taxon>Phytophthora</taxon>
    </lineage>
</organism>
<evidence type="ECO:0000256" key="1">
    <source>
        <dbReference type="SAM" id="MobiDB-lite"/>
    </source>
</evidence>
<feature type="compositionally biased region" description="Polar residues" evidence="1">
    <location>
        <begin position="955"/>
        <end position="968"/>
    </location>
</feature>
<protein>
    <recommendedName>
        <fullName evidence="2">ZSWIM1/3 RNaseH-like domain-containing protein</fullName>
    </recommendedName>
</protein>
<feature type="region of interest" description="Disordered" evidence="1">
    <location>
        <begin position="938"/>
        <end position="989"/>
    </location>
</feature>
<dbReference type="InterPro" id="IPR048324">
    <property type="entry name" value="ZSWIM1-3_RNaseH-like"/>
</dbReference>
<feature type="region of interest" description="Disordered" evidence="1">
    <location>
        <begin position="219"/>
        <end position="273"/>
    </location>
</feature>
<feature type="region of interest" description="Disordered" evidence="1">
    <location>
        <begin position="1"/>
        <end position="97"/>
    </location>
</feature>
<dbReference type="Proteomes" id="UP000486351">
    <property type="component" value="Unassembled WGS sequence"/>
</dbReference>
<sequence length="1358" mass="152364">MRDSRHDEAGEESDEPGTQLAGPHDGEDTATCGGVLAAQEREKNPAVDGDPVQQDATAGGDHLLPVQHTADDDRQQSETTAALDPMEKRVLRKRSASTEFESVGLVRGFVAPRKKRLAFAVASASMQSPGSSGESVASEDEYDAASYEDHDDDEDDGIPLDLTQKEASLELAELSDSGINPVPNQPIMVPDGSETGTTPASVSRTGSGAVVVMMVPDGPESGTPPTSVIPNESECRNGLDSEVNPLHDPPTTVPDGSGPGTTPASVSCNGSGTDVVKMVPDPVDLDVRVDISGCGDSCDGEDAAVAALEASRGCVVEAEGAFMEGFDRRFDDWNAFFAALTTHSEATFQMMSKRTSYSAVLRNKKLQERGIVETDPRLLPATFPYYSLTMMCTHGIKHPRKGKRKRQRKIIRFLDCEAKVKVLSKRDVKDPGVLLVVQKMDKAGSSAKGILQHLREETGKSMELRDVHNLIASIKRECRGGKTDEERSVELLRELQKRLFKAFPEVIMVDTTHGTNKNYYKLFSILIDDVFGKGQYVQHSLVERETKENLSFCLQEFKEANPAWEKIRVIVTDKDFSEKDVLAEAFPNARQILCQFHVIDYLRKQVGRRCSRGPNDKEEIIGALQLMMKAKSAQAYKMYRQDMLRSLGHNMKDSFYEYFDANWETCKEEWVDYLRDNVPHLNNHTNNRIESGWGKIKQVVDREDPIDELISTLVMLQEWSEERYMKEFKCLGTRQPPDVADAADPELVTLAVQLSHHAYRLVRGQYQYACSADAAYEISINGATAMLLTKRGSSDHSVHEVNTKTFQCNCTFMRTLLLPCRHVIYFRKHQSCESDIPPPKFYTARWSLLSPTNDISTGHLDVERSLRTVKRNTKTEGVPSRDLKYSNARAVCQQIQSIMAEQSTDDFKSTFALLQTVEKLCRTGEVRKLADAMAVIESQAPESEPKKPRHHMQRVQASSEANMTQLRFSESAKKTQISRRKKNKSQKVQTLQRIRRRAKLLSTGKSKTDLTLEELGSLLEQLYCYALVAKTLELFRLKEVQVHASHKIQRMNVGQPRPQPEGILSREVCTAAISEIDMQVEGEEGNALYLARWDDFGYVTIEQLRAMVLVIDARVAMTKVEAALKWIDMVTICSSAEEPPFNDCASYPKEVIKDCVENMALNTYTTAGEDIEGARLLDFCEKKWLSSTCVRAGLIFLARHYVMKNVGFILPDWYPFEEGPRRNKAAATNGAFHASVKRIIGVANSCGNHWMAFQVDMTVSPVICTLFDPQQSNSRYIALEIAVRSAVIPQLCGQPQVDFERWEKCKQQDGYSCGLWSLFFLESMISEHTWSKGCYKMEQYCRLRYLRWCLRDTESDAV</sequence>
<feature type="compositionally biased region" description="Basic residues" evidence="1">
    <location>
        <begin position="976"/>
        <end position="985"/>
    </location>
</feature>